<gene>
    <name evidence="1" type="ORF">CRYO30217_00548</name>
</gene>
<accession>A0A916JLL8</accession>
<evidence type="ECO:0008006" key="3">
    <source>
        <dbReference type="Google" id="ProtNLM"/>
    </source>
</evidence>
<keyword evidence="2" id="KW-1185">Reference proteome</keyword>
<proteinExistence type="predicted"/>
<dbReference type="Pfam" id="PF04338">
    <property type="entry name" value="DUF481"/>
    <property type="match status" value="1"/>
</dbReference>
<dbReference type="Proteomes" id="UP000683507">
    <property type="component" value="Chromosome"/>
</dbReference>
<dbReference type="EMBL" id="OU015584">
    <property type="protein sequence ID" value="CAG5078026.1"/>
    <property type="molecule type" value="Genomic_DNA"/>
</dbReference>
<dbReference type="InterPro" id="IPR007433">
    <property type="entry name" value="DUF481"/>
</dbReference>
<dbReference type="AlphaFoldDB" id="A0A916JLL8"/>
<dbReference type="KEGG" id="ptan:CRYO30217_00548"/>
<name>A0A916JLL8_9FLAO</name>
<protein>
    <recommendedName>
        <fullName evidence="3">DUF481 domain-containing protein</fullName>
    </recommendedName>
</protein>
<organism evidence="1 2">
    <name type="scientific">Parvicella tangerina</name>
    <dbReference type="NCBI Taxonomy" id="2829795"/>
    <lineage>
        <taxon>Bacteria</taxon>
        <taxon>Pseudomonadati</taxon>
        <taxon>Bacteroidota</taxon>
        <taxon>Flavobacteriia</taxon>
        <taxon>Flavobacteriales</taxon>
        <taxon>Parvicellaceae</taxon>
        <taxon>Parvicella</taxon>
    </lineage>
</organism>
<evidence type="ECO:0000313" key="2">
    <source>
        <dbReference type="Proteomes" id="UP000683507"/>
    </source>
</evidence>
<dbReference type="RefSeq" id="WP_258540780.1">
    <property type="nucleotide sequence ID" value="NZ_OU015584.1"/>
</dbReference>
<sequence length="252" mass="29823">MKQLLISFILILSIQTYFSQIINIEEKRYKNAEEGLQGNIDLSFRYTQNTRSVYQISNNISLLYRKEKLTHLFLNNITLVRSNNSDLVNYGYAHYRLIHMLSEKRFIKWESYGQIQYNSVQKIRQRILIGSGLRFKIVNSDSLQFNYGWSLMYEYEETTIPEFSNVIRNSNYLSLNWKISKSWEFKTITYYQPSIGDFADFRISNESTISHSLSKNFSIVVSVNFLYDSRPPVDVPVNNLNTSLLLRYKFKP</sequence>
<reference evidence="1" key="1">
    <citation type="submission" date="2021-04" db="EMBL/GenBank/DDBJ databases">
        <authorList>
            <person name="Rodrigo-Torres L."/>
            <person name="Arahal R. D."/>
            <person name="Lucena T."/>
        </authorList>
    </citation>
    <scope>NUCLEOTIDE SEQUENCE</scope>
    <source>
        <strain evidence="1">AS29M-1</strain>
    </source>
</reference>
<evidence type="ECO:0000313" key="1">
    <source>
        <dbReference type="EMBL" id="CAG5078026.1"/>
    </source>
</evidence>